<dbReference type="RefSeq" id="WP_045461415.1">
    <property type="nucleotide sequence ID" value="NZ_BBLT01000003.1"/>
</dbReference>
<dbReference type="InterPro" id="IPR001611">
    <property type="entry name" value="Leu-rich_rpt"/>
</dbReference>
<evidence type="ECO:0000313" key="7">
    <source>
        <dbReference type="Proteomes" id="UP000030185"/>
    </source>
</evidence>
<dbReference type="SUPFAM" id="SSF52058">
    <property type="entry name" value="L domain-like"/>
    <property type="match status" value="2"/>
</dbReference>
<dbReference type="OrthoDB" id="922532at2"/>
<dbReference type="PANTHER" id="PTHR47114">
    <property type="match status" value="1"/>
</dbReference>
<reference evidence="6 7" key="1">
    <citation type="submission" date="2014-09" db="EMBL/GenBank/DDBJ databases">
        <title>Sporocytophaga myxococcoides PG-01 genome sequencing.</title>
        <authorList>
            <person name="Liu L."/>
            <person name="Gao P.J."/>
            <person name="Chen G.J."/>
            <person name="Wang L.S."/>
        </authorList>
    </citation>
    <scope>NUCLEOTIDE SEQUENCE [LARGE SCALE GENOMIC DNA]</scope>
    <source>
        <strain evidence="6 7">PG-01</strain>
    </source>
</reference>
<evidence type="ECO:0000313" key="6">
    <source>
        <dbReference type="EMBL" id="GAL84448.1"/>
    </source>
</evidence>
<dbReference type="Proteomes" id="UP000030185">
    <property type="component" value="Unassembled WGS sequence"/>
</dbReference>
<evidence type="ECO:0000256" key="3">
    <source>
        <dbReference type="ARBA" id="ARBA00022737"/>
    </source>
</evidence>
<dbReference type="AlphaFoldDB" id="A0A098LE54"/>
<keyword evidence="2" id="KW-0433">Leucine-rich repeat</keyword>
<accession>A0A098LE54</accession>
<comment type="similarity">
    <text evidence="1">Belongs to the LRR-containing bacterial E3 ligase family.</text>
</comment>
<keyword evidence="7" id="KW-1185">Reference proteome</keyword>
<proteinExistence type="inferred from homology"/>
<dbReference type="Gene3D" id="3.80.10.10">
    <property type="entry name" value="Ribonuclease Inhibitor"/>
    <property type="match status" value="2"/>
</dbReference>
<dbReference type="EMBL" id="BBLT01000003">
    <property type="protein sequence ID" value="GAL84448.1"/>
    <property type="molecule type" value="Genomic_DNA"/>
</dbReference>
<keyword evidence="3" id="KW-0677">Repeat</keyword>
<evidence type="ECO:0000256" key="1">
    <source>
        <dbReference type="ARBA" id="ARBA00009868"/>
    </source>
</evidence>
<dbReference type="InterPro" id="IPR032675">
    <property type="entry name" value="LRR_dom_sf"/>
</dbReference>
<dbReference type="SMART" id="SM00364">
    <property type="entry name" value="LRR_BAC"/>
    <property type="match status" value="11"/>
</dbReference>
<dbReference type="NCBIfam" id="TIGR04183">
    <property type="entry name" value="Por_Secre_tail"/>
    <property type="match status" value="1"/>
</dbReference>
<dbReference type="Pfam" id="PF18962">
    <property type="entry name" value="Por_Secre_tail"/>
    <property type="match status" value="1"/>
</dbReference>
<organism evidence="6 7">
    <name type="scientific">Sporocytophaga myxococcoides</name>
    <dbReference type="NCBI Taxonomy" id="153721"/>
    <lineage>
        <taxon>Bacteria</taxon>
        <taxon>Pseudomonadati</taxon>
        <taxon>Bacteroidota</taxon>
        <taxon>Cytophagia</taxon>
        <taxon>Cytophagales</taxon>
        <taxon>Cytophagaceae</taxon>
        <taxon>Sporocytophaga</taxon>
    </lineage>
</organism>
<dbReference type="InterPro" id="IPR051071">
    <property type="entry name" value="LRR-bact_E3_ubiq_ligases"/>
</dbReference>
<evidence type="ECO:0000256" key="2">
    <source>
        <dbReference type="ARBA" id="ARBA00022614"/>
    </source>
</evidence>
<dbReference type="PANTHER" id="PTHR47114:SF2">
    <property type="entry name" value="OLIGODENDROCYTE-MYELIN GLYCOPROTEIN"/>
    <property type="match status" value="1"/>
</dbReference>
<comment type="caution">
    <text evidence="6">The sequence shown here is derived from an EMBL/GenBank/DDBJ whole genome shotgun (WGS) entry which is preliminary data.</text>
</comment>
<name>A0A098LE54_9BACT</name>
<evidence type="ECO:0000259" key="5">
    <source>
        <dbReference type="Pfam" id="PF18962"/>
    </source>
</evidence>
<gene>
    <name evidence="6" type="ORF">MYP_1676</name>
</gene>
<evidence type="ECO:0000256" key="4">
    <source>
        <dbReference type="SAM" id="SignalP"/>
    </source>
</evidence>
<protein>
    <submittedName>
        <fullName evidence="6">Leucine-rich repeat protein</fullName>
    </submittedName>
</protein>
<feature type="chain" id="PRO_5001937264" evidence="4">
    <location>
        <begin position="25"/>
        <end position="1055"/>
    </location>
</feature>
<sequence>MQFLKLRKPLTALLLSIAIGNASAQNPGFDPPEGFKNDVPEKETKTGHLLYLKTYYAGCVTKDIENKDVINPDCAKFKDVKSLTIDYKNPMNDLSWVKYFTKLEKLSVRWNYVKTLPDSFPATLKTIDLYSNSISLDEASALKHLPAGLESLSLGNQSVIQAVTVIPPLPSNLKYLELTASNIAALPDSLPSGLTTLWLGSNKIQSANAALANSNVKILNLSYNKLTTITLPSRVTNLYLNNNALENIQVNTTIDSLKEINVSNNKLTNLPTLPSALTSLNAENNLISNLGVLPSNLVNLAVSKNQLTGLPTLPAGLKNLSVSNNLLTVVPSIPLNLEYLYLDSNKITALPALPANLLYLDISYNNINGVLTSLPSSLYYLNISNTNITSFTAPAALNTLNFSKTKVTSFSGALPSGLAELYCENNSLSSIPTLPESLYRIKAKGNLFACLPNFPENLADSDIQLVCNKNCWRVLYGDWNSSSSWSQGTVPTQNDDVLIINGSPNINASNLAVKNLDIRNSVVSGPYSLSVKGDITNSGSFFNYPVIMDGSTASQTIKGKSTSVYYPSLNTYQTNPDIFKHLIIKNPQGIVYKGSDYSLDTLSVLNGFIDANYDTLWINALDECITPVANFVRNGLIGKAQSVTSGWSFVGNPMINQTLATLNASIPLGFGGKNQSIYSYDGKNTSLNHWVAPTGLSSAYTPGTGFRVYSFQSDRIIFAGTPFRGTKDLNVTFDAAGYDNGGWNLVANPYLSPIDWTNADGWTKTNITSGIYIWNPAKSGYASYVNGASTNDGGPTIATGQAFFIKANGANPKLIVNENAKSKQSNSFLRSGFVQPSLKVLLNDKTEELSDELLFRAADGSTGNFDDDFDAYKLPGSVVNISTKSSDGKDLSINSLPDLSGTFPLNITTARTGKFSLSFKNIETLEGTNAYLLDKLLGTEVEISNETDYEFTTNTTETPDRFRVSFTSVVTGSHKSIIESAPLVYPNPAKDQVTLTLGRAKNADVVLINPMGLEIAQWSDVQEGSLQMPLLAESGIYILKVKSNEEIFVYKIVKL</sequence>
<dbReference type="eggNOG" id="COG5492">
    <property type="taxonomic scope" value="Bacteria"/>
</dbReference>
<dbReference type="STRING" id="153721.MYP_1676"/>
<feature type="signal peptide" evidence="4">
    <location>
        <begin position="1"/>
        <end position="24"/>
    </location>
</feature>
<dbReference type="InterPro" id="IPR026444">
    <property type="entry name" value="Secre_tail"/>
</dbReference>
<feature type="domain" description="Secretion system C-terminal sorting" evidence="5">
    <location>
        <begin position="984"/>
        <end position="1053"/>
    </location>
</feature>
<keyword evidence="4" id="KW-0732">Signal</keyword>
<dbReference type="PROSITE" id="PS51450">
    <property type="entry name" value="LRR"/>
    <property type="match status" value="2"/>
</dbReference>
<dbReference type="eggNOG" id="COG4886">
    <property type="taxonomic scope" value="Bacteria"/>
</dbReference>